<sequence>MKMKQRSHHHLLNCSLSNKNMSYYVGVDVGTGSVRAAIFNGHGKVIKISTHSIETFNSIPDYYEQSSEDIWGAVCRVVKNVVNEVPKEFIKGIGFDATCSLVILDGFGQPVTASLTGDDKRNVILWMDHRAEAEANFINMIGDDMLKYVGGKVSLEMEIPKILWLKKNLPNSWSRAQLFFDLPDFLTWKSTGSQTRSLCSLVCKWNYKVNCNGENNWSEEFFKKIGLSTLKDNNWRRIGNQVQVPGESIGNGLSSEAAEELGLNEGTAVGTSIIDAHAGGLGMIGCSAPGISDDFTTRLGLICGTSTCHMALSSKPIFVDGIWGPYYSAMVPSLWLNEGGQSATGKLLDHIIDTHPASSQIRNKIYGKMHIQQYLSNLLQSMAEQNNYPDVSYLTKDLHIWPDFHGNRSPIADATLQGMISGLSLSSDEENLATIYLATIQALTYGTRHIIEALTDAGHNIESILICGGVSQNSLFVQIQADVIGLPVLIPIERESVLLGAAILGSCAAGSFPSVHKAIRAMAGDANVVKPKSVSYQYHCRKYKVFRKMVNDQKEYKKIMNDIS</sequence>
<dbReference type="FunFam" id="3.30.420.40:FF:000101">
    <property type="entry name" value="FGGY carbohydrate kinase domain-containing protein"/>
    <property type="match status" value="1"/>
</dbReference>
<dbReference type="InterPro" id="IPR000577">
    <property type="entry name" value="Carb_kinase_FGGY"/>
</dbReference>
<evidence type="ECO:0000259" key="5">
    <source>
        <dbReference type="Pfam" id="PF00370"/>
    </source>
</evidence>
<dbReference type="PANTHER" id="PTHR43435">
    <property type="entry name" value="RIBULOKINASE"/>
    <property type="match status" value="1"/>
</dbReference>
<dbReference type="Pfam" id="PF02782">
    <property type="entry name" value="FGGY_C"/>
    <property type="match status" value="1"/>
</dbReference>
<comment type="caution">
    <text evidence="7">The sequence shown here is derived from an EMBL/GenBank/DDBJ whole genome shotgun (WGS) entry which is preliminary data.</text>
</comment>
<dbReference type="Gene3D" id="3.30.420.40">
    <property type="match status" value="1"/>
</dbReference>
<keyword evidence="2" id="KW-0808">Transferase</keyword>
<evidence type="ECO:0000313" key="8">
    <source>
        <dbReference type="Proteomes" id="UP001168972"/>
    </source>
</evidence>
<feature type="domain" description="Carbohydrate kinase FGGY N-terminal" evidence="5">
    <location>
        <begin position="23"/>
        <end position="282"/>
    </location>
</feature>
<dbReference type="InterPro" id="IPR043129">
    <property type="entry name" value="ATPase_NBD"/>
</dbReference>
<dbReference type="PIRSF" id="PIRSF000538">
    <property type="entry name" value="GlpK"/>
    <property type="match status" value="1"/>
</dbReference>
<name>A0AA39KUZ5_MICHY</name>
<protein>
    <recommendedName>
        <fullName evidence="4">FGGY carbohydrate kinase domain-containing protein</fullName>
    </recommendedName>
</protein>
<dbReference type="InterPro" id="IPR018484">
    <property type="entry name" value="FGGY_N"/>
</dbReference>
<evidence type="ECO:0000259" key="6">
    <source>
        <dbReference type="Pfam" id="PF02782"/>
    </source>
</evidence>
<reference evidence="7" key="2">
    <citation type="submission" date="2023-03" db="EMBL/GenBank/DDBJ databases">
        <authorList>
            <person name="Inwood S.N."/>
            <person name="Skelly J.G."/>
            <person name="Guhlin J."/>
            <person name="Harrop T.W.R."/>
            <person name="Goldson S.G."/>
            <person name="Dearden P.K."/>
        </authorList>
    </citation>
    <scope>NUCLEOTIDE SEQUENCE</scope>
    <source>
        <strain evidence="7">Lincoln</strain>
        <tissue evidence="7">Whole body</tissue>
    </source>
</reference>
<dbReference type="EMBL" id="JAQQBR010000006">
    <property type="protein sequence ID" value="KAK0174745.1"/>
    <property type="molecule type" value="Genomic_DNA"/>
</dbReference>
<dbReference type="InterPro" id="IPR006003">
    <property type="entry name" value="FGGY_RbtK-like"/>
</dbReference>
<dbReference type="Proteomes" id="UP001168972">
    <property type="component" value="Unassembled WGS sequence"/>
</dbReference>
<evidence type="ECO:0000256" key="4">
    <source>
        <dbReference type="ARBA" id="ARBA00074355"/>
    </source>
</evidence>
<dbReference type="NCBIfam" id="TIGR01315">
    <property type="entry name" value="5C_CHO_kinase"/>
    <property type="match status" value="1"/>
</dbReference>
<comment type="similarity">
    <text evidence="1">Belongs to the FGGY kinase family.</text>
</comment>
<evidence type="ECO:0000313" key="7">
    <source>
        <dbReference type="EMBL" id="KAK0174745.1"/>
    </source>
</evidence>
<gene>
    <name evidence="7" type="ORF">PV327_010480</name>
</gene>
<evidence type="ECO:0000256" key="1">
    <source>
        <dbReference type="ARBA" id="ARBA00009156"/>
    </source>
</evidence>
<reference evidence="7" key="1">
    <citation type="journal article" date="2023" name="bioRxiv">
        <title>Scaffold-level genome assemblies of two parasitoid biocontrol wasps reveal the parthenogenesis mechanism and an associated novel virus.</title>
        <authorList>
            <person name="Inwood S."/>
            <person name="Skelly J."/>
            <person name="Guhlin J."/>
            <person name="Harrop T."/>
            <person name="Goldson S."/>
            <person name="Dearden P."/>
        </authorList>
    </citation>
    <scope>NUCLEOTIDE SEQUENCE</scope>
    <source>
        <strain evidence="7">Lincoln</strain>
        <tissue evidence="7">Whole body</tissue>
    </source>
</reference>
<keyword evidence="8" id="KW-1185">Reference proteome</keyword>
<proteinExistence type="inferred from homology"/>
<dbReference type="CDD" id="cd07782">
    <property type="entry name" value="ASKHA_NBD_FGGY_D-RBK"/>
    <property type="match status" value="1"/>
</dbReference>
<dbReference type="SUPFAM" id="SSF53067">
    <property type="entry name" value="Actin-like ATPase domain"/>
    <property type="match status" value="2"/>
</dbReference>
<dbReference type="AlphaFoldDB" id="A0AA39KUZ5"/>
<dbReference type="Gene3D" id="1.20.58.2240">
    <property type="match status" value="1"/>
</dbReference>
<evidence type="ECO:0000256" key="2">
    <source>
        <dbReference type="ARBA" id="ARBA00022679"/>
    </source>
</evidence>
<dbReference type="GO" id="GO:0019150">
    <property type="term" value="F:D-ribulokinase activity"/>
    <property type="evidence" value="ECO:0007669"/>
    <property type="project" value="TreeGrafter"/>
</dbReference>
<dbReference type="PANTHER" id="PTHR43435:SF4">
    <property type="entry name" value="FGGY CARBOHYDRATE KINASE DOMAIN-CONTAINING PROTEIN"/>
    <property type="match status" value="1"/>
</dbReference>
<feature type="domain" description="Carbohydrate kinase FGGY C-terminal" evidence="6">
    <location>
        <begin position="301"/>
        <end position="509"/>
    </location>
</feature>
<accession>A0AA39KUZ5</accession>
<dbReference type="GO" id="GO:0005737">
    <property type="term" value="C:cytoplasm"/>
    <property type="evidence" value="ECO:0007669"/>
    <property type="project" value="TreeGrafter"/>
</dbReference>
<dbReference type="Pfam" id="PF00370">
    <property type="entry name" value="FGGY_N"/>
    <property type="match status" value="1"/>
</dbReference>
<dbReference type="InterPro" id="IPR018485">
    <property type="entry name" value="FGGY_C"/>
</dbReference>
<evidence type="ECO:0000256" key="3">
    <source>
        <dbReference type="ARBA" id="ARBA00022777"/>
    </source>
</evidence>
<keyword evidence="3" id="KW-0418">Kinase</keyword>
<organism evidence="7 8">
    <name type="scientific">Microctonus hyperodae</name>
    <name type="common">Parasitoid wasp</name>
    <dbReference type="NCBI Taxonomy" id="165561"/>
    <lineage>
        <taxon>Eukaryota</taxon>
        <taxon>Metazoa</taxon>
        <taxon>Ecdysozoa</taxon>
        <taxon>Arthropoda</taxon>
        <taxon>Hexapoda</taxon>
        <taxon>Insecta</taxon>
        <taxon>Pterygota</taxon>
        <taxon>Neoptera</taxon>
        <taxon>Endopterygota</taxon>
        <taxon>Hymenoptera</taxon>
        <taxon>Apocrita</taxon>
        <taxon>Ichneumonoidea</taxon>
        <taxon>Braconidae</taxon>
        <taxon>Euphorinae</taxon>
        <taxon>Microctonus</taxon>
    </lineage>
</organism>
<dbReference type="GO" id="GO:0019321">
    <property type="term" value="P:pentose metabolic process"/>
    <property type="evidence" value="ECO:0007669"/>
    <property type="project" value="TreeGrafter"/>
</dbReference>